<dbReference type="Proteomes" id="UP001165082">
    <property type="component" value="Unassembled WGS sequence"/>
</dbReference>
<feature type="compositionally biased region" description="Gly residues" evidence="1">
    <location>
        <begin position="13"/>
        <end position="23"/>
    </location>
</feature>
<organism evidence="2 3">
    <name type="scientific">Triparma retinervis</name>
    <dbReference type="NCBI Taxonomy" id="2557542"/>
    <lineage>
        <taxon>Eukaryota</taxon>
        <taxon>Sar</taxon>
        <taxon>Stramenopiles</taxon>
        <taxon>Ochrophyta</taxon>
        <taxon>Bolidophyceae</taxon>
        <taxon>Parmales</taxon>
        <taxon>Triparmaceae</taxon>
        <taxon>Triparma</taxon>
    </lineage>
</organism>
<evidence type="ECO:0000256" key="1">
    <source>
        <dbReference type="SAM" id="MobiDB-lite"/>
    </source>
</evidence>
<comment type="caution">
    <text evidence="2">The sequence shown here is derived from an EMBL/GenBank/DDBJ whole genome shotgun (WGS) entry which is preliminary data.</text>
</comment>
<feature type="region of interest" description="Disordered" evidence="1">
    <location>
        <begin position="100"/>
        <end position="136"/>
    </location>
</feature>
<name>A0A9W6Z5Z3_9STRA</name>
<feature type="compositionally biased region" description="Low complexity" evidence="1">
    <location>
        <begin position="31"/>
        <end position="47"/>
    </location>
</feature>
<gene>
    <name evidence="2" type="ORF">TrRE_jg12067</name>
</gene>
<feature type="non-terminal residue" evidence="2">
    <location>
        <position position="1"/>
    </location>
</feature>
<dbReference type="EMBL" id="BRXZ01004264">
    <property type="protein sequence ID" value="GMH46271.1"/>
    <property type="molecule type" value="Genomic_DNA"/>
</dbReference>
<dbReference type="AlphaFoldDB" id="A0A9W6Z5Z3"/>
<keyword evidence="3" id="KW-1185">Reference proteome</keyword>
<evidence type="ECO:0000313" key="3">
    <source>
        <dbReference type="Proteomes" id="UP001165082"/>
    </source>
</evidence>
<sequence>RSSNAFSNFNSNSGGGGGGGVQFGRGAMEDSSFSSLSVASSLGPGSATCAPRSSTGSLASGPGNFGNVGRGGNYQMQNQQTQGGQMGAATMQPVGFKISNMSIGGIRGGTGGSSQQQVQQKKGEKKDDPFGEFVQW</sequence>
<reference evidence="2" key="1">
    <citation type="submission" date="2022-07" db="EMBL/GenBank/DDBJ databases">
        <title>Genome analysis of Parmales, a sister group of diatoms, reveals the evolutionary specialization of diatoms from phago-mixotrophs to photoautotrophs.</title>
        <authorList>
            <person name="Ban H."/>
            <person name="Sato S."/>
            <person name="Yoshikawa S."/>
            <person name="Kazumasa Y."/>
            <person name="Nakamura Y."/>
            <person name="Ichinomiya M."/>
            <person name="Saitoh K."/>
            <person name="Sato N."/>
            <person name="Blanc-Mathieu R."/>
            <person name="Endo H."/>
            <person name="Kuwata A."/>
            <person name="Ogata H."/>
        </authorList>
    </citation>
    <scope>NUCLEOTIDE SEQUENCE</scope>
</reference>
<protein>
    <submittedName>
        <fullName evidence="2">Uncharacterized protein</fullName>
    </submittedName>
</protein>
<evidence type="ECO:0000313" key="2">
    <source>
        <dbReference type="EMBL" id="GMH46271.1"/>
    </source>
</evidence>
<feature type="compositionally biased region" description="Gly residues" evidence="1">
    <location>
        <begin position="63"/>
        <end position="72"/>
    </location>
</feature>
<feature type="compositionally biased region" description="Low complexity" evidence="1">
    <location>
        <begin position="73"/>
        <end position="88"/>
    </location>
</feature>
<feature type="region of interest" description="Disordered" evidence="1">
    <location>
        <begin position="1"/>
        <end position="88"/>
    </location>
</feature>
<feature type="compositionally biased region" description="Low complexity" evidence="1">
    <location>
        <begin position="1"/>
        <end position="12"/>
    </location>
</feature>
<proteinExistence type="predicted"/>
<accession>A0A9W6Z5Z3</accession>